<dbReference type="EMBL" id="AAMS01000003">
    <property type="protein sequence ID" value="EAQ07352.1"/>
    <property type="molecule type" value="Genomic_DNA"/>
</dbReference>
<sequence length="49" mass="5016">MTNENRKTRAVHGVTAPPVRPTVLGAALVAGAVSLPVGITIQLISLLVL</sequence>
<keyword evidence="1" id="KW-0812">Transmembrane</keyword>
<evidence type="ECO:0000256" key="1">
    <source>
        <dbReference type="SAM" id="Phobius"/>
    </source>
</evidence>
<protein>
    <submittedName>
        <fullName evidence="2">Uncharacterized protein</fullName>
    </submittedName>
</protein>
<dbReference type="RefSeq" id="WP_007204582.1">
    <property type="nucleotide sequence ID" value="NZ_CH672414.1"/>
</dbReference>
<dbReference type="Proteomes" id="UP000004507">
    <property type="component" value="Unassembled WGS sequence"/>
</dbReference>
<proteinExistence type="predicted"/>
<keyword evidence="3" id="KW-1185">Reference proteome</keyword>
<dbReference type="HOGENOM" id="CLU_3137383_0_0_5"/>
<organism evidence="2 3">
    <name type="scientific">Yoonia vestfoldensis SKA53</name>
    <dbReference type="NCBI Taxonomy" id="314232"/>
    <lineage>
        <taxon>Bacteria</taxon>
        <taxon>Pseudomonadati</taxon>
        <taxon>Pseudomonadota</taxon>
        <taxon>Alphaproteobacteria</taxon>
        <taxon>Rhodobacterales</taxon>
        <taxon>Paracoccaceae</taxon>
        <taxon>Yoonia</taxon>
    </lineage>
</organism>
<evidence type="ECO:0000313" key="2">
    <source>
        <dbReference type="EMBL" id="EAQ07352.1"/>
    </source>
</evidence>
<reference evidence="2 3" key="1">
    <citation type="submission" date="2006-01" db="EMBL/GenBank/DDBJ databases">
        <authorList>
            <person name="Hagstrom A."/>
            <person name="Ferriera S."/>
            <person name="Johnson J."/>
            <person name="Kravitz S."/>
            <person name="Halpern A."/>
            <person name="Remington K."/>
            <person name="Beeson K."/>
            <person name="Tran B."/>
            <person name="Rogers Y.-H."/>
            <person name="Friedman R."/>
            <person name="Venter J.C."/>
        </authorList>
    </citation>
    <scope>NUCLEOTIDE SEQUENCE [LARGE SCALE GENOMIC DNA]</scope>
    <source>
        <strain evidence="2 3">SKA53</strain>
    </source>
</reference>
<name>A3V4E5_9RHOB</name>
<keyword evidence="1" id="KW-1133">Transmembrane helix</keyword>
<feature type="transmembrane region" description="Helical" evidence="1">
    <location>
        <begin position="23"/>
        <end position="48"/>
    </location>
</feature>
<gene>
    <name evidence="2" type="ORF">SKA53_03111</name>
</gene>
<accession>A3V4E5</accession>
<comment type="caution">
    <text evidence="2">The sequence shown here is derived from an EMBL/GenBank/DDBJ whole genome shotgun (WGS) entry which is preliminary data.</text>
</comment>
<keyword evidence="1" id="KW-0472">Membrane</keyword>
<dbReference type="STRING" id="314232.SKA53_03111"/>
<evidence type="ECO:0000313" key="3">
    <source>
        <dbReference type="Proteomes" id="UP000004507"/>
    </source>
</evidence>
<dbReference type="AlphaFoldDB" id="A3V4E5"/>